<dbReference type="GO" id="GO:0000287">
    <property type="term" value="F:magnesium ion binding"/>
    <property type="evidence" value="ECO:0007669"/>
    <property type="project" value="InterPro"/>
</dbReference>
<evidence type="ECO:0000256" key="6">
    <source>
        <dbReference type="ARBA" id="ARBA00022741"/>
    </source>
</evidence>
<dbReference type="Pfam" id="PF00224">
    <property type="entry name" value="PK"/>
    <property type="match status" value="1"/>
</dbReference>
<comment type="similarity">
    <text evidence="2 12">Belongs to the pyruvate kinase family.</text>
</comment>
<dbReference type="GO" id="GO:0030955">
    <property type="term" value="F:potassium ion binding"/>
    <property type="evidence" value="ECO:0007669"/>
    <property type="project" value="InterPro"/>
</dbReference>
<protein>
    <recommendedName>
        <fullName evidence="3 12">Pyruvate kinase</fullName>
        <ecNumber evidence="3 12">2.7.1.40</ecNumber>
    </recommendedName>
</protein>
<evidence type="ECO:0000313" key="15">
    <source>
        <dbReference type="Proteomes" id="UP000219467"/>
    </source>
</evidence>
<reference evidence="15" key="1">
    <citation type="submission" date="2017-08" db="EMBL/GenBank/DDBJ databases">
        <authorList>
            <person name="Varghese N."/>
            <person name="Submissions S."/>
        </authorList>
    </citation>
    <scope>NUCLEOTIDE SEQUENCE [LARGE SCALE GENOMIC DNA]</scope>
    <source>
        <strain evidence="15">JA234</strain>
    </source>
</reference>
<evidence type="ECO:0000256" key="7">
    <source>
        <dbReference type="ARBA" id="ARBA00022777"/>
    </source>
</evidence>
<dbReference type="RefSeq" id="WP_097030191.1">
    <property type="nucleotide sequence ID" value="NZ_OAOQ01000005.1"/>
</dbReference>
<comment type="pathway">
    <text evidence="1 12">Carbohydrate degradation; glycolysis; pyruvate from D-glyceraldehyde 3-phosphate: step 5/5.</text>
</comment>
<evidence type="ECO:0000256" key="2">
    <source>
        <dbReference type="ARBA" id="ARBA00008663"/>
    </source>
</evidence>
<organism evidence="14 15">
    <name type="scientific">Cereibacter ovatus</name>
    <dbReference type="NCBI Taxonomy" id="439529"/>
    <lineage>
        <taxon>Bacteria</taxon>
        <taxon>Pseudomonadati</taxon>
        <taxon>Pseudomonadota</taxon>
        <taxon>Alphaproteobacteria</taxon>
        <taxon>Rhodobacterales</taxon>
        <taxon>Paracoccaceae</taxon>
        <taxon>Cereibacter</taxon>
    </lineage>
</organism>
<dbReference type="AlphaFoldDB" id="A0A285CT20"/>
<dbReference type="InterPro" id="IPR001697">
    <property type="entry name" value="Pyr_Knase"/>
</dbReference>
<dbReference type="PRINTS" id="PR01050">
    <property type="entry name" value="PYRUVTKNASE"/>
</dbReference>
<dbReference type="SUPFAM" id="SSF50800">
    <property type="entry name" value="PK beta-barrel domain-like"/>
    <property type="match status" value="1"/>
</dbReference>
<evidence type="ECO:0000256" key="9">
    <source>
        <dbReference type="ARBA" id="ARBA00022842"/>
    </source>
</evidence>
<dbReference type="InterPro" id="IPR015813">
    <property type="entry name" value="Pyrv/PenolPyrv_kinase-like_dom"/>
</dbReference>
<comment type="catalytic activity">
    <reaction evidence="12">
        <text>pyruvate + ATP = phosphoenolpyruvate + ADP + H(+)</text>
        <dbReference type="Rhea" id="RHEA:18157"/>
        <dbReference type="ChEBI" id="CHEBI:15361"/>
        <dbReference type="ChEBI" id="CHEBI:15378"/>
        <dbReference type="ChEBI" id="CHEBI:30616"/>
        <dbReference type="ChEBI" id="CHEBI:58702"/>
        <dbReference type="ChEBI" id="CHEBI:456216"/>
        <dbReference type="EC" id="2.7.1.40"/>
    </reaction>
</comment>
<dbReference type="GO" id="GO:0004743">
    <property type="term" value="F:pyruvate kinase activity"/>
    <property type="evidence" value="ECO:0007669"/>
    <property type="project" value="UniProtKB-EC"/>
</dbReference>
<evidence type="ECO:0000313" key="14">
    <source>
        <dbReference type="EMBL" id="SNX70198.1"/>
    </source>
</evidence>
<evidence type="ECO:0000256" key="4">
    <source>
        <dbReference type="ARBA" id="ARBA00022679"/>
    </source>
</evidence>
<keyword evidence="11 14" id="KW-0670">Pyruvate</keyword>
<dbReference type="SUPFAM" id="SSF51621">
    <property type="entry name" value="Phosphoenolpyruvate/pyruvate domain"/>
    <property type="match status" value="1"/>
</dbReference>
<dbReference type="GO" id="GO:0005524">
    <property type="term" value="F:ATP binding"/>
    <property type="evidence" value="ECO:0007669"/>
    <property type="project" value="UniProtKB-KW"/>
</dbReference>
<feature type="domain" description="Pyruvate kinase barrel" evidence="13">
    <location>
        <begin position="144"/>
        <end position="463"/>
    </location>
</feature>
<keyword evidence="15" id="KW-1185">Reference proteome</keyword>
<accession>A0A285CT20</accession>
<name>A0A285CT20_9RHOB</name>
<evidence type="ECO:0000256" key="1">
    <source>
        <dbReference type="ARBA" id="ARBA00004997"/>
    </source>
</evidence>
<dbReference type="EC" id="2.7.1.40" evidence="3 12"/>
<keyword evidence="9 12" id="KW-0460">Magnesium</keyword>
<keyword evidence="5" id="KW-0479">Metal-binding</keyword>
<proteinExistence type="inferred from homology"/>
<dbReference type="Gene3D" id="2.40.33.10">
    <property type="entry name" value="PK beta-barrel domain-like"/>
    <property type="match status" value="1"/>
</dbReference>
<sequence>MDGTTASGGIKETATDRRAQAQALWHRLDALREGIVTKSDHRMADWAPRIGRAGFLASARNLADWLALREADLAPLQGPLATLGLSTLGRLDGHVRPTLNAVLAALADIAGQPAATTAPAVTDSTCLCDRRDSLFGARADGPYTRIMVTLPPEAADDPDLVAALVDAGADAFRINCAHDQPKDWAAMIGHIRAAGRAAGRHIPVSMDLGGPKVRIADVVPKRPPRLFAGDRFALAARTGAGPRRLACATLTHPALLDALSPGAEVTLDDGKMRAVVTETAPDHAVLEARHAPTKGLRLKPGKGVNLPGATLRVEALTPEDLAALDLVVPHADLVAFSFVQTVEDVRALIAAMQARAVPDRPLPAILLKIETPLGLRNLPDLVIEAGGVLPVGVMIARGDLGVEIGFERLSEIQEEILWLCEAAQVPVVWATQVLEGMAKEGQASRAEVTDAAMSQRAECVMLNKGPHILPTVRFLRGILGRMDRHHAKKSDRLGPLHLWTGADQEPRPDLP</sequence>
<dbReference type="PANTHER" id="PTHR11817">
    <property type="entry name" value="PYRUVATE KINASE"/>
    <property type="match status" value="1"/>
</dbReference>
<dbReference type="GO" id="GO:0016301">
    <property type="term" value="F:kinase activity"/>
    <property type="evidence" value="ECO:0007669"/>
    <property type="project" value="UniProtKB-KW"/>
</dbReference>
<evidence type="ECO:0000256" key="10">
    <source>
        <dbReference type="ARBA" id="ARBA00023152"/>
    </source>
</evidence>
<evidence type="ECO:0000256" key="8">
    <source>
        <dbReference type="ARBA" id="ARBA00022840"/>
    </source>
</evidence>
<keyword evidence="7 12" id="KW-0418">Kinase</keyword>
<dbReference type="EMBL" id="OAOQ01000005">
    <property type="protein sequence ID" value="SNX70198.1"/>
    <property type="molecule type" value="Genomic_DNA"/>
</dbReference>
<keyword evidence="4 12" id="KW-0808">Transferase</keyword>
<evidence type="ECO:0000256" key="11">
    <source>
        <dbReference type="ARBA" id="ARBA00023317"/>
    </source>
</evidence>
<dbReference type="Proteomes" id="UP000219467">
    <property type="component" value="Unassembled WGS sequence"/>
</dbReference>
<evidence type="ECO:0000256" key="12">
    <source>
        <dbReference type="RuleBase" id="RU000504"/>
    </source>
</evidence>
<evidence type="ECO:0000256" key="3">
    <source>
        <dbReference type="ARBA" id="ARBA00012142"/>
    </source>
</evidence>
<gene>
    <name evidence="14" type="ORF">SAMN05878503_105107</name>
</gene>
<dbReference type="UniPathway" id="UPA00109">
    <property type="reaction ID" value="UER00188"/>
</dbReference>
<dbReference type="InterPro" id="IPR015806">
    <property type="entry name" value="Pyrv_Knase_insert_dom_sf"/>
</dbReference>
<dbReference type="InterPro" id="IPR015793">
    <property type="entry name" value="Pyrv_Knase_brl"/>
</dbReference>
<dbReference type="InterPro" id="IPR040442">
    <property type="entry name" value="Pyrv_kinase-like_dom_sf"/>
</dbReference>
<evidence type="ECO:0000259" key="13">
    <source>
        <dbReference type="Pfam" id="PF00224"/>
    </source>
</evidence>
<dbReference type="InterPro" id="IPR011037">
    <property type="entry name" value="Pyrv_Knase-like_insert_dom_sf"/>
</dbReference>
<keyword evidence="6" id="KW-0547">Nucleotide-binding</keyword>
<keyword evidence="10 12" id="KW-0324">Glycolysis</keyword>
<keyword evidence="8" id="KW-0067">ATP-binding</keyword>
<dbReference type="Gene3D" id="3.20.20.60">
    <property type="entry name" value="Phosphoenolpyruvate-binding domains"/>
    <property type="match status" value="1"/>
</dbReference>
<dbReference type="OrthoDB" id="9812123at2"/>
<evidence type="ECO:0000256" key="5">
    <source>
        <dbReference type="ARBA" id="ARBA00022723"/>
    </source>
</evidence>